<gene>
    <name evidence="3" type="ORF">ED312_04865</name>
</gene>
<dbReference type="CDD" id="cd00347">
    <property type="entry name" value="Flavin_utilizing_monoxygenases"/>
    <property type="match status" value="1"/>
</dbReference>
<proteinExistence type="predicted"/>
<dbReference type="InterPro" id="IPR019949">
    <property type="entry name" value="CmoO-like"/>
</dbReference>
<protein>
    <submittedName>
        <fullName evidence="3">MsnO8 family LLM class oxidoreductase</fullName>
        <ecNumber evidence="3">1.-.-.-</ecNumber>
    </submittedName>
</protein>
<dbReference type="Proteomes" id="UP000267469">
    <property type="component" value="Unassembled WGS sequence"/>
</dbReference>
<dbReference type="InterPro" id="IPR050766">
    <property type="entry name" value="Bact_Lucif_Oxidored"/>
</dbReference>
<dbReference type="GO" id="GO:0016705">
    <property type="term" value="F:oxidoreductase activity, acting on paired donors, with incorporation or reduction of molecular oxygen"/>
    <property type="evidence" value="ECO:0007669"/>
    <property type="project" value="InterPro"/>
</dbReference>
<dbReference type="Gene3D" id="3.20.20.30">
    <property type="entry name" value="Luciferase-like domain"/>
    <property type="match status" value="1"/>
</dbReference>
<evidence type="ECO:0000259" key="2">
    <source>
        <dbReference type="Pfam" id="PF00296"/>
    </source>
</evidence>
<dbReference type="AlphaFoldDB" id="A0A3N0EU58"/>
<evidence type="ECO:0000256" key="1">
    <source>
        <dbReference type="ARBA" id="ARBA00007789"/>
    </source>
</evidence>
<accession>A0A3N0EU58</accession>
<evidence type="ECO:0000313" key="3">
    <source>
        <dbReference type="EMBL" id="RNL91351.1"/>
    </source>
</evidence>
<dbReference type="InterPro" id="IPR036661">
    <property type="entry name" value="Luciferase-like_sf"/>
</dbReference>
<comment type="similarity">
    <text evidence="1">To bacterial alkanal monooxygenase alpha and beta chains.</text>
</comment>
<keyword evidence="3" id="KW-0560">Oxidoreductase</keyword>
<feature type="domain" description="Luciferase-like" evidence="2">
    <location>
        <begin position="1"/>
        <end position="307"/>
    </location>
</feature>
<name>A0A3N0EU58_SINP1</name>
<dbReference type="Pfam" id="PF00296">
    <property type="entry name" value="Bac_luciferase"/>
    <property type="match status" value="1"/>
</dbReference>
<reference evidence="3 4" key="1">
    <citation type="submission" date="2018-10" db="EMBL/GenBank/DDBJ databases">
        <title>Sinomicrobium pectinilyticum sp. nov., a pectinase-producing bacterium isolated from alkaline and saline soil, and emended description of the genus Sinomicrobium.</title>
        <authorList>
            <person name="Cheng B."/>
            <person name="Li C."/>
            <person name="Lai Q."/>
            <person name="Du M."/>
            <person name="Shao Z."/>
            <person name="Xu P."/>
            <person name="Yang C."/>
        </authorList>
    </citation>
    <scope>NUCLEOTIDE SEQUENCE [LARGE SCALE GENOMIC DNA]</scope>
    <source>
        <strain evidence="3 4">5DNS001</strain>
    </source>
</reference>
<keyword evidence="4" id="KW-1185">Reference proteome</keyword>
<dbReference type="PANTHER" id="PTHR30137:SF6">
    <property type="entry name" value="LUCIFERASE-LIKE MONOOXYGENASE"/>
    <property type="match status" value="1"/>
</dbReference>
<dbReference type="InterPro" id="IPR011251">
    <property type="entry name" value="Luciferase-like_dom"/>
</dbReference>
<evidence type="ECO:0000313" key="4">
    <source>
        <dbReference type="Proteomes" id="UP000267469"/>
    </source>
</evidence>
<organism evidence="3 4">
    <name type="scientific">Sinomicrobium pectinilyticum</name>
    <dbReference type="NCBI Taxonomy" id="1084421"/>
    <lineage>
        <taxon>Bacteria</taxon>
        <taxon>Pseudomonadati</taxon>
        <taxon>Bacteroidota</taxon>
        <taxon>Flavobacteriia</taxon>
        <taxon>Flavobacteriales</taxon>
        <taxon>Flavobacteriaceae</taxon>
        <taxon>Sinomicrobium</taxon>
    </lineage>
</organism>
<sequence length="337" mass="38218">MKLSYLDLSPVPLHGTRRQALRQTIETARFLEETGFHRFWVAEHHNSEHFAGRVPEVLIPAIASETEKIRVGSGAVLLNHYSPFKVAEIFSTLTELFPGRIDLGIGRATTGPYSDLALQRNRSYRQTTNDSTEQLVELLSWLTDDFPEDHPFFNEVKVFSDDALPDIFLLGSSEWSARAASRSGLAYTFAAFINPSQAHYITGLYKNLFQPSDKVYGQQQPKLLLSLSIYAHETEKLAVELSAPAQYFFQQFYRGNLKEGLLREEDALEKLKGSELVQRLSDPRQPHRFLVGDITTITRELRTIQETFGADEIIVQLISANQSKKLKSLELLARAME</sequence>
<comment type="caution">
    <text evidence="3">The sequence shown here is derived from an EMBL/GenBank/DDBJ whole genome shotgun (WGS) entry which is preliminary data.</text>
</comment>
<dbReference type="SUPFAM" id="SSF51679">
    <property type="entry name" value="Bacterial luciferase-like"/>
    <property type="match status" value="1"/>
</dbReference>
<dbReference type="EMBL" id="RJTM01000027">
    <property type="protein sequence ID" value="RNL91351.1"/>
    <property type="molecule type" value="Genomic_DNA"/>
</dbReference>
<dbReference type="OrthoDB" id="9780518at2"/>
<dbReference type="EC" id="1.-.-.-" evidence="3"/>
<dbReference type="RefSeq" id="WP_123214890.1">
    <property type="nucleotide sequence ID" value="NZ_RJTM01000027.1"/>
</dbReference>
<dbReference type="PANTHER" id="PTHR30137">
    <property type="entry name" value="LUCIFERASE-LIKE MONOOXYGENASE"/>
    <property type="match status" value="1"/>
</dbReference>
<dbReference type="NCBIfam" id="TIGR03558">
    <property type="entry name" value="oxido_grp_1"/>
    <property type="match status" value="1"/>
</dbReference>
<dbReference type="GO" id="GO:0005829">
    <property type="term" value="C:cytosol"/>
    <property type="evidence" value="ECO:0007669"/>
    <property type="project" value="TreeGrafter"/>
</dbReference>